<name>A0A757XHV7_SALER</name>
<dbReference type="EMBL" id="DAAXED010000003">
    <property type="protein sequence ID" value="HAG0626085.1"/>
    <property type="molecule type" value="Genomic_DNA"/>
</dbReference>
<sequence>MYNSQPLPQYLQPGIFAEAQPVKWQPSPDEQVLLSGHEALGAVDDSMEQEGDYTPFARMKRGNLFSGN</sequence>
<organism evidence="2">
    <name type="scientific">Salmonella enterica</name>
    <name type="common">Salmonella choleraesuis</name>
    <dbReference type="NCBI Taxonomy" id="28901"/>
    <lineage>
        <taxon>Bacteria</taxon>
        <taxon>Pseudomonadati</taxon>
        <taxon>Pseudomonadota</taxon>
        <taxon>Gammaproteobacteria</taxon>
        <taxon>Enterobacterales</taxon>
        <taxon>Enterobacteriaceae</taxon>
        <taxon>Salmonella</taxon>
    </lineage>
</organism>
<reference evidence="2" key="2">
    <citation type="submission" date="2020-02" db="EMBL/GenBank/DDBJ databases">
        <authorList>
            <consortium name="NCBI Pathogen Detection Project"/>
        </authorList>
    </citation>
    <scope>NUCLEOTIDE SEQUENCE</scope>
    <source>
        <strain evidence="2">MA.03ba 1577</strain>
        <strain evidence="1">MA.CK_99/00004813</strain>
    </source>
</reference>
<protein>
    <submittedName>
        <fullName evidence="2">Uncharacterized protein</fullName>
    </submittedName>
</protein>
<comment type="caution">
    <text evidence="2">The sequence shown here is derived from an EMBL/GenBank/DDBJ whole genome shotgun (WGS) entry which is preliminary data.</text>
</comment>
<gene>
    <name evidence="1" type="ORF">G8R11_002330</name>
    <name evidence="2" type="ORF">G8S61_001395</name>
</gene>
<accession>A0A757XHV7</accession>
<evidence type="ECO:0000313" key="2">
    <source>
        <dbReference type="EMBL" id="HAG0970088.1"/>
    </source>
</evidence>
<dbReference type="EMBL" id="DAAXHA010000002">
    <property type="protein sequence ID" value="HAG0970088.1"/>
    <property type="molecule type" value="Genomic_DNA"/>
</dbReference>
<reference evidence="2" key="1">
    <citation type="journal article" date="2018" name="Genome Biol.">
        <title>SKESA: strategic k-mer extension for scrupulous assemblies.</title>
        <authorList>
            <person name="Souvorov A."/>
            <person name="Agarwala R."/>
            <person name="Lipman D.J."/>
        </authorList>
    </citation>
    <scope>NUCLEOTIDE SEQUENCE</scope>
    <source>
        <strain evidence="2">MA.03ba 1577</strain>
        <strain evidence="1">MA.CK_99/00004813</strain>
    </source>
</reference>
<proteinExistence type="predicted"/>
<evidence type="ECO:0000313" key="1">
    <source>
        <dbReference type="EMBL" id="HAG0626085.1"/>
    </source>
</evidence>
<dbReference type="RefSeq" id="WP_262943731.1">
    <property type="nucleotide sequence ID" value="NZ_JAFNKJ010000002.1"/>
</dbReference>
<dbReference type="AlphaFoldDB" id="A0A757XHV7"/>